<name>A0A2N9JJ44_9ACTN</name>
<evidence type="ECO:0000256" key="3">
    <source>
        <dbReference type="ARBA" id="ARBA00022801"/>
    </source>
</evidence>
<gene>
    <name evidence="7" type="ORF">MPLG2_2552</name>
</gene>
<dbReference type="Pfam" id="PF01832">
    <property type="entry name" value="Glucosaminidase"/>
    <property type="match status" value="1"/>
</dbReference>
<keyword evidence="2" id="KW-0645">Protease</keyword>
<dbReference type="Pfam" id="PF01471">
    <property type="entry name" value="PG_binding_1"/>
    <property type="match status" value="2"/>
</dbReference>
<organism evidence="7 8">
    <name type="scientific">Micropruina glycogenica</name>
    <dbReference type="NCBI Taxonomy" id="75385"/>
    <lineage>
        <taxon>Bacteria</taxon>
        <taxon>Bacillati</taxon>
        <taxon>Actinomycetota</taxon>
        <taxon>Actinomycetes</taxon>
        <taxon>Propionibacteriales</taxon>
        <taxon>Nocardioidaceae</taxon>
        <taxon>Micropruina</taxon>
    </lineage>
</organism>
<dbReference type="KEGG" id="mgg:MPLG2_2552"/>
<dbReference type="InterPro" id="IPR000064">
    <property type="entry name" value="NLP_P60_dom"/>
</dbReference>
<dbReference type="PROSITE" id="PS51935">
    <property type="entry name" value="NLPC_P60"/>
    <property type="match status" value="1"/>
</dbReference>
<dbReference type="Pfam" id="PF00877">
    <property type="entry name" value="NLPC_P60"/>
    <property type="match status" value="1"/>
</dbReference>
<dbReference type="RefSeq" id="WP_105186283.1">
    <property type="nucleotide sequence ID" value="NZ_BAAAGO010000031.1"/>
</dbReference>
<accession>A0A2N9JJ44</accession>
<dbReference type="InterPro" id="IPR036365">
    <property type="entry name" value="PGBD-like_sf"/>
</dbReference>
<feature type="chain" id="PRO_5014977361" description="NlpC/P60 domain-containing protein" evidence="5">
    <location>
        <begin position="31"/>
        <end position="818"/>
    </location>
</feature>
<dbReference type="SMART" id="SM00047">
    <property type="entry name" value="LYZ2"/>
    <property type="match status" value="1"/>
</dbReference>
<dbReference type="GO" id="GO:0004040">
    <property type="term" value="F:amidase activity"/>
    <property type="evidence" value="ECO:0007669"/>
    <property type="project" value="InterPro"/>
</dbReference>
<keyword evidence="8" id="KW-1185">Reference proteome</keyword>
<dbReference type="GO" id="GO:0008234">
    <property type="term" value="F:cysteine-type peptidase activity"/>
    <property type="evidence" value="ECO:0007669"/>
    <property type="project" value="UniProtKB-KW"/>
</dbReference>
<dbReference type="Proteomes" id="UP000238164">
    <property type="component" value="Chromosome 1"/>
</dbReference>
<reference evidence="7 8" key="1">
    <citation type="submission" date="2018-02" db="EMBL/GenBank/DDBJ databases">
        <authorList>
            <person name="Cohen D.B."/>
            <person name="Kent A.D."/>
        </authorList>
    </citation>
    <scope>NUCLEOTIDE SEQUENCE [LARGE SCALE GENOMIC DNA]</scope>
    <source>
        <strain evidence="7">1</strain>
    </source>
</reference>
<dbReference type="OrthoDB" id="9779865at2"/>
<evidence type="ECO:0000259" key="6">
    <source>
        <dbReference type="PROSITE" id="PS51935"/>
    </source>
</evidence>
<evidence type="ECO:0000313" key="7">
    <source>
        <dbReference type="EMBL" id="SPD87582.1"/>
    </source>
</evidence>
<dbReference type="InterPro" id="IPR038765">
    <property type="entry name" value="Papain-like_cys_pep_sf"/>
</dbReference>
<evidence type="ECO:0000313" key="8">
    <source>
        <dbReference type="Proteomes" id="UP000238164"/>
    </source>
</evidence>
<feature type="signal peptide" evidence="5">
    <location>
        <begin position="1"/>
        <end position="30"/>
    </location>
</feature>
<proteinExistence type="inferred from homology"/>
<evidence type="ECO:0000256" key="2">
    <source>
        <dbReference type="ARBA" id="ARBA00022670"/>
    </source>
</evidence>
<dbReference type="Gene3D" id="2.60.40.2700">
    <property type="match status" value="4"/>
</dbReference>
<dbReference type="EMBL" id="LT985188">
    <property type="protein sequence ID" value="SPD87582.1"/>
    <property type="molecule type" value="Genomic_DNA"/>
</dbReference>
<evidence type="ECO:0000256" key="1">
    <source>
        <dbReference type="ARBA" id="ARBA00007074"/>
    </source>
</evidence>
<keyword evidence="4" id="KW-0788">Thiol protease</keyword>
<dbReference type="SUPFAM" id="SSF47090">
    <property type="entry name" value="PGBD-like"/>
    <property type="match status" value="2"/>
</dbReference>
<keyword evidence="3" id="KW-0378">Hydrolase</keyword>
<dbReference type="GO" id="GO:0006508">
    <property type="term" value="P:proteolysis"/>
    <property type="evidence" value="ECO:0007669"/>
    <property type="project" value="UniProtKB-KW"/>
</dbReference>
<dbReference type="InterPro" id="IPR036366">
    <property type="entry name" value="PGBDSf"/>
</dbReference>
<dbReference type="AlphaFoldDB" id="A0A2N9JJ44"/>
<dbReference type="PANTHER" id="PTHR47359:SF3">
    <property type="entry name" value="NLP_P60 DOMAIN-CONTAINING PROTEIN-RELATED"/>
    <property type="match status" value="1"/>
</dbReference>
<evidence type="ECO:0000256" key="4">
    <source>
        <dbReference type="ARBA" id="ARBA00022807"/>
    </source>
</evidence>
<dbReference type="PANTHER" id="PTHR47359">
    <property type="entry name" value="PEPTIDOGLYCAN DL-ENDOPEPTIDASE CWLO"/>
    <property type="match status" value="1"/>
</dbReference>
<sequence>MRSPSKLLSLTAGLALALSLAPFDVPGVNAATVSADAKQKFIASVVSPAQKAQRTYGVPASVSIAQAIVASDWGTSSVAKKATNYFDTRCSASMTAKQFAALADAQVGKPYVLGAEAAISNSDPSKFDCSELVEWLYGRSGNRITDLAAAQYNSTKKVTGSPKVGDLVFLRNNPARSNGIGHVAVLTKKLSNGDWRIIEARGRAYGVVRSTLSYWKKRSYYAGLRRQTKFVLAGSDGVSASAASSFQSGCVSVSGTTYSNYTSVTNSFAAHAVAVAKDSAYSAARSVINDIPAYVKAVAKVEQPKKAADYADELTKLIDTYDLRDYDVVPFSLVLDSGDSGANVTATQYLLGAAGYTVATTGKYDSATVLAVKKFQKAKGLESDGEAGPITLTSLTTKISAGAQGSSVSALHTLLKANGYVAASSSSYTTDTAAAVKDFQADAGRPVTGAADDNTWAALFMTLKAATPKVSGKAVVGQTLTASAGTWGPGSVSLSYQWYRGAKAVDGATKATYALTVADAGSTLSVEVTGIKRLYTTTVRTSAATAAVPLLNLSTTPTPKLTGKAAVGQTLSASAGTWAPAPVTLAYQWYRGATKIDGATKATYTVTDDDAGFALKVAVSGTKTGYNAVTRTSAASSTVPKLLTGDTPTITGTAKVGSTLTAKPGAWTPASVTLSYQWYAGTKPIKGATKATTLVHATEAGQTITVRVTGRASGYTTVTKASAATAAVAKGTLSPKTPKLKGTRKSGHTLTVDGGNWGPGAVKLSYQWYRGSSAIKGATKTKYKLTSKDKGKSVSVRVTGRKTGYDSQSKTIAVTIAK</sequence>
<evidence type="ECO:0000256" key="5">
    <source>
        <dbReference type="SAM" id="SignalP"/>
    </source>
</evidence>
<feature type="domain" description="NlpC/P60" evidence="6">
    <location>
        <begin position="93"/>
        <end position="226"/>
    </location>
</feature>
<dbReference type="InterPro" id="IPR051794">
    <property type="entry name" value="PG_Endopeptidase_C40"/>
</dbReference>
<dbReference type="SUPFAM" id="SSF54001">
    <property type="entry name" value="Cysteine proteinases"/>
    <property type="match status" value="1"/>
</dbReference>
<protein>
    <recommendedName>
        <fullName evidence="6">NlpC/P60 domain-containing protein</fullName>
    </recommendedName>
</protein>
<dbReference type="Gene3D" id="3.90.1720.10">
    <property type="entry name" value="endopeptidase domain like (from Nostoc punctiforme)"/>
    <property type="match status" value="1"/>
</dbReference>
<keyword evidence="5" id="KW-0732">Signal</keyword>
<dbReference type="Gene3D" id="1.10.101.10">
    <property type="entry name" value="PGBD-like superfamily/PGBD"/>
    <property type="match status" value="2"/>
</dbReference>
<comment type="similarity">
    <text evidence="1">Belongs to the peptidase C40 family.</text>
</comment>
<dbReference type="InterPro" id="IPR002901">
    <property type="entry name" value="MGlyc_endo_b_GlcNAc-like_dom"/>
</dbReference>
<dbReference type="InterPro" id="IPR002477">
    <property type="entry name" value="Peptidoglycan-bd-like"/>
</dbReference>